<dbReference type="AlphaFoldDB" id="A0A3L7J9X1"/>
<gene>
    <name evidence="2" type="ORF">D8780_01930</name>
</gene>
<dbReference type="Pfam" id="PF17963">
    <property type="entry name" value="Big_9"/>
    <property type="match status" value="2"/>
</dbReference>
<dbReference type="InterPro" id="IPR010221">
    <property type="entry name" value="VCBS_dom"/>
</dbReference>
<reference evidence="2 3" key="1">
    <citation type="submission" date="2018-10" db="EMBL/GenBank/DDBJ databases">
        <title>Notoacmeibacter sp. M2BS9Y-3-1, whole genome shotgun sequence.</title>
        <authorList>
            <person name="Tuo L."/>
        </authorList>
    </citation>
    <scope>NUCLEOTIDE SEQUENCE [LARGE SCALE GENOMIC DNA]</scope>
    <source>
        <strain evidence="2 3">M2BS9Y-3-1</strain>
    </source>
</reference>
<comment type="caution">
    <text evidence="2">The sequence shown here is derived from an EMBL/GenBank/DDBJ whole genome shotgun (WGS) entry which is preliminary data.</text>
</comment>
<dbReference type="InterPro" id="IPR002126">
    <property type="entry name" value="Cadherin-like_dom"/>
</dbReference>
<dbReference type="Proteomes" id="UP000281094">
    <property type="component" value="Unassembled WGS sequence"/>
</dbReference>
<dbReference type="GO" id="GO:0007156">
    <property type="term" value="P:homophilic cell adhesion via plasma membrane adhesion molecules"/>
    <property type="evidence" value="ECO:0007669"/>
    <property type="project" value="InterPro"/>
</dbReference>
<dbReference type="InterPro" id="IPR006644">
    <property type="entry name" value="Cadg"/>
</dbReference>
<dbReference type="RefSeq" id="WP_121644123.1">
    <property type="nucleotide sequence ID" value="NZ_RCWN01000001.1"/>
</dbReference>
<dbReference type="Gene3D" id="2.60.40.10">
    <property type="entry name" value="Immunoglobulins"/>
    <property type="match status" value="3"/>
</dbReference>
<dbReference type="PROSITE" id="PS50268">
    <property type="entry name" value="CADHERIN_2"/>
    <property type="match status" value="1"/>
</dbReference>
<dbReference type="EMBL" id="RCWN01000001">
    <property type="protein sequence ID" value="RLQ87155.1"/>
    <property type="molecule type" value="Genomic_DNA"/>
</dbReference>
<dbReference type="InterPro" id="IPR013783">
    <property type="entry name" value="Ig-like_fold"/>
</dbReference>
<evidence type="ECO:0000313" key="2">
    <source>
        <dbReference type="EMBL" id="RLQ87155.1"/>
    </source>
</evidence>
<evidence type="ECO:0000259" key="1">
    <source>
        <dbReference type="PROSITE" id="PS50268"/>
    </source>
</evidence>
<dbReference type="InterPro" id="IPR015919">
    <property type="entry name" value="Cadherin-like_sf"/>
</dbReference>
<dbReference type="SUPFAM" id="SSF49313">
    <property type="entry name" value="Cadherin-like"/>
    <property type="match status" value="2"/>
</dbReference>
<sequence>MIEPSCNGALALEPRILLDAAAVETAEAVQQSVSADTVASQSDDQALLASLNASVLTASPSQPELTADADGSSTDQNGAYLTRYTENGEPVSVVDSDVAITGDEKIAHIIVTLANAFPTDVLEVSIPDELGVGAYQTTTGGTISLFLSGDASADQWEEALQHIRFRAGTENPDATPRIVTIDMQDESGAYAETVTTIIDVIPVEDKPVVDLDPLDRTRIGIDHFTTYVENGDSVSIGHDADGVSVVDVDDETIASLRVTIANAAEGDALIYPSGLPAALTLDPVSTDTTIVLTGLASRSVYQDAIEAIRFLNSSENPDTTLREIRVQVNDGQADSPVAKTYVAVEARNDPPVLVGRAEDQTAVDAQAMGTITVTPVFFDADGEALTYSLGPGAPSWLGIDPSTGTVANIAPLPVDASQHTNHAGNPAGTYSVTVIATDGAGESAADTFDIVVSNPEPTAENDRFTIDEDVPELLGNVMADNGEGRDLDPDGDPIAVIAVGGEEDNVGAPLAGSNGGLFVIRSDGGFTFSENGDFQSLAEGESVTSWVSYRIRDADGASSAALVEVTVTGRNDGPTSTADIVDRVGWDGETVPPIDLSSFFTDIDHNDSLTFSAAGLPEGLSFDPSSGVLSGVLAADASQKGNAGLSTDGLYSVEITAHDAAGAAVSQTFLYRVGNPDPVATDDMMTVTDQGQGSINLIHDDTGRGGDTDPDGDAPLTVIAIDGDHGRVGQSFAGSNGGVFTVQSDGTLTFDTNGEFIALPKGRSATTALTYTLSDGQGGESTATVTIVVIGENQPPQPIDPDGKTPSDPAAYIPVQSSLDGETITPLDLTPFATDPDRGDTLTFTIDETALPSGLHFDGTIITGTLSADASQLGTDPGSPGIYKIPLTVTDSHGASFSTWITYDVRNVPPIALDNASSGDFGDIQTGNVIRDADGPDHDGAPDNDPVFVTRLLPVDPKTGAVLNNPASGQPFQAVDLPARGAAFLSLPYGQLQMTSDGAWSFAPGDLAAAIPSGEAVIIAFQYQLSDGQGGFDEAVLRLVIEGEKEDGIAKPPEDPDEPEDEAERLLGLSGIRTLGILDVVDGNRVFSEALLQRQAELVAEGDALYRGAQIELATSDGDGKITVRSVVWKDRVYVELLGPVDTWSVSDASGGDAPEWIRQSDANFIEIAAGRPNGVNEVVIGATLRDGRMLNLPLKIDQTSGVMTAGRLSETPLIDRPVGDQLDHMRESGAIEESRLLKALSD</sequence>
<dbReference type="GO" id="GO:0005509">
    <property type="term" value="F:calcium ion binding"/>
    <property type="evidence" value="ECO:0007669"/>
    <property type="project" value="InterPro"/>
</dbReference>
<evidence type="ECO:0000313" key="3">
    <source>
        <dbReference type="Proteomes" id="UP000281094"/>
    </source>
</evidence>
<name>A0A3L7J9X1_9HYPH</name>
<proteinExistence type="predicted"/>
<dbReference type="NCBIfam" id="TIGR01965">
    <property type="entry name" value="VCBS_repeat"/>
    <property type="match status" value="1"/>
</dbReference>
<dbReference type="Pfam" id="PF05345">
    <property type="entry name" value="He_PIG"/>
    <property type="match status" value="3"/>
</dbReference>
<organism evidence="2 3">
    <name type="scientific">Notoacmeibacter ruber</name>
    <dbReference type="NCBI Taxonomy" id="2670375"/>
    <lineage>
        <taxon>Bacteria</taxon>
        <taxon>Pseudomonadati</taxon>
        <taxon>Pseudomonadota</taxon>
        <taxon>Alphaproteobacteria</taxon>
        <taxon>Hyphomicrobiales</taxon>
        <taxon>Notoacmeibacteraceae</taxon>
        <taxon>Notoacmeibacter</taxon>
    </lineage>
</organism>
<dbReference type="SMART" id="SM00736">
    <property type="entry name" value="CADG"/>
    <property type="match status" value="2"/>
</dbReference>
<protein>
    <recommendedName>
        <fullName evidence="1">Cadherin domain-containing protein</fullName>
    </recommendedName>
</protein>
<accession>A0A3L7J9X1</accession>
<keyword evidence="3" id="KW-1185">Reference proteome</keyword>
<dbReference type="GO" id="GO:0016020">
    <property type="term" value="C:membrane"/>
    <property type="evidence" value="ECO:0007669"/>
    <property type="project" value="InterPro"/>
</dbReference>
<feature type="domain" description="Cadherin" evidence="1">
    <location>
        <begin position="379"/>
        <end position="473"/>
    </location>
</feature>